<name>A0A1G6KS19_9BACT</name>
<dbReference type="InterPro" id="IPR001926">
    <property type="entry name" value="TrpB-like_PALP"/>
</dbReference>
<evidence type="ECO:0000259" key="13">
    <source>
        <dbReference type="Pfam" id="PF00291"/>
    </source>
</evidence>
<dbReference type="NCBIfam" id="NF009057">
    <property type="entry name" value="PRK12391.1"/>
    <property type="match status" value="1"/>
</dbReference>
<keyword evidence="10 12" id="KW-0456">Lyase</keyword>
<dbReference type="InterPro" id="IPR036052">
    <property type="entry name" value="TrpB-like_PALP_sf"/>
</dbReference>
<keyword evidence="6 12" id="KW-0028">Amino-acid biosynthesis</keyword>
<dbReference type="UniPathway" id="UPA00035">
    <property type="reaction ID" value="UER00044"/>
</dbReference>
<comment type="catalytic activity">
    <reaction evidence="11 12">
        <text>(1S,2R)-1-C-(indol-3-yl)glycerol 3-phosphate + L-serine = D-glyceraldehyde 3-phosphate + L-tryptophan + H2O</text>
        <dbReference type="Rhea" id="RHEA:10532"/>
        <dbReference type="ChEBI" id="CHEBI:15377"/>
        <dbReference type="ChEBI" id="CHEBI:33384"/>
        <dbReference type="ChEBI" id="CHEBI:57912"/>
        <dbReference type="ChEBI" id="CHEBI:58866"/>
        <dbReference type="ChEBI" id="CHEBI:59776"/>
        <dbReference type="EC" id="4.2.1.20"/>
    </reaction>
</comment>
<dbReference type="InterPro" id="IPR006654">
    <property type="entry name" value="Trp_synth_beta"/>
</dbReference>
<comment type="pathway">
    <text evidence="3 12">Amino-acid biosynthesis; L-tryptophan biosynthesis; L-tryptophan from chorismate: step 5/5.</text>
</comment>
<accession>A0A1G6KS19</accession>
<dbReference type="SUPFAM" id="SSF53686">
    <property type="entry name" value="Tryptophan synthase beta subunit-like PLP-dependent enzymes"/>
    <property type="match status" value="1"/>
</dbReference>
<dbReference type="GO" id="GO:0030170">
    <property type="term" value="F:pyridoxal phosphate binding"/>
    <property type="evidence" value="ECO:0007669"/>
    <property type="project" value="InterPro"/>
</dbReference>
<evidence type="ECO:0000313" key="15">
    <source>
        <dbReference type="Proteomes" id="UP000199411"/>
    </source>
</evidence>
<dbReference type="PROSITE" id="PS00168">
    <property type="entry name" value="TRP_SYNTHASE_BETA"/>
    <property type="match status" value="1"/>
</dbReference>
<dbReference type="PIRSF" id="PIRSF001413">
    <property type="entry name" value="Trp_syn_beta"/>
    <property type="match status" value="1"/>
</dbReference>
<feature type="domain" description="Tryptophan synthase beta chain-like PALP" evidence="13">
    <location>
        <begin position="76"/>
        <end position="413"/>
    </location>
</feature>
<dbReference type="PIRSF" id="PIRSF500824">
    <property type="entry name" value="TrpB_prok"/>
    <property type="match status" value="1"/>
</dbReference>
<comment type="subunit">
    <text evidence="5 12">Tetramer of two alpha and two beta chains.</text>
</comment>
<comment type="function">
    <text evidence="2 12">The beta subunit is responsible for the synthesis of L-tryptophan from indole and L-serine.</text>
</comment>
<dbReference type="RefSeq" id="WP_092128129.1">
    <property type="nucleotide sequence ID" value="NZ_FMYU01000004.1"/>
</dbReference>
<dbReference type="NCBIfam" id="TIGR01415">
    <property type="entry name" value="trpB_rel"/>
    <property type="match status" value="1"/>
</dbReference>
<dbReference type="GO" id="GO:0005737">
    <property type="term" value="C:cytoplasm"/>
    <property type="evidence" value="ECO:0007669"/>
    <property type="project" value="TreeGrafter"/>
</dbReference>
<comment type="cofactor">
    <cofactor evidence="1 12">
        <name>pyridoxal 5'-phosphate</name>
        <dbReference type="ChEBI" id="CHEBI:597326"/>
    </cofactor>
</comment>
<dbReference type="CDD" id="cd06446">
    <property type="entry name" value="Trp-synth_B"/>
    <property type="match status" value="1"/>
</dbReference>
<evidence type="ECO:0000256" key="11">
    <source>
        <dbReference type="ARBA" id="ARBA00049047"/>
    </source>
</evidence>
<organism evidence="14 15">
    <name type="scientific">Desulfurella multipotens</name>
    <dbReference type="NCBI Taxonomy" id="79269"/>
    <lineage>
        <taxon>Bacteria</taxon>
        <taxon>Pseudomonadati</taxon>
        <taxon>Campylobacterota</taxon>
        <taxon>Desulfurellia</taxon>
        <taxon>Desulfurellales</taxon>
        <taxon>Desulfurellaceae</taxon>
        <taxon>Desulfurella</taxon>
    </lineage>
</organism>
<dbReference type="OrthoDB" id="9766131at2"/>
<evidence type="ECO:0000256" key="6">
    <source>
        <dbReference type="ARBA" id="ARBA00022605"/>
    </source>
</evidence>
<protein>
    <recommendedName>
        <fullName evidence="12">Tryptophan synthase beta chain</fullName>
        <ecNumber evidence="12">4.2.1.20</ecNumber>
    </recommendedName>
</protein>
<evidence type="ECO:0000256" key="5">
    <source>
        <dbReference type="ARBA" id="ARBA00011270"/>
    </source>
</evidence>
<evidence type="ECO:0000256" key="8">
    <source>
        <dbReference type="ARBA" id="ARBA00022898"/>
    </source>
</evidence>
<dbReference type="InterPro" id="IPR023026">
    <property type="entry name" value="Trp_synth_beta/beta-like"/>
</dbReference>
<evidence type="ECO:0000256" key="3">
    <source>
        <dbReference type="ARBA" id="ARBA00004733"/>
    </source>
</evidence>
<dbReference type="PANTHER" id="PTHR48077:SF6">
    <property type="entry name" value="TRYPTOPHAN SYNTHASE"/>
    <property type="match status" value="1"/>
</dbReference>
<dbReference type="EMBL" id="FMYU01000004">
    <property type="protein sequence ID" value="SDC33628.1"/>
    <property type="molecule type" value="Genomic_DNA"/>
</dbReference>
<dbReference type="Gene3D" id="3.40.50.1100">
    <property type="match status" value="2"/>
</dbReference>
<evidence type="ECO:0000256" key="4">
    <source>
        <dbReference type="ARBA" id="ARBA00009982"/>
    </source>
</evidence>
<dbReference type="GO" id="GO:0004834">
    <property type="term" value="F:tryptophan synthase activity"/>
    <property type="evidence" value="ECO:0007669"/>
    <property type="project" value="UniProtKB-UniRule"/>
</dbReference>
<proteinExistence type="inferred from homology"/>
<dbReference type="Pfam" id="PF00291">
    <property type="entry name" value="PALP"/>
    <property type="match status" value="1"/>
</dbReference>
<keyword evidence="15" id="KW-1185">Reference proteome</keyword>
<dbReference type="HAMAP" id="MF_00133">
    <property type="entry name" value="Trp_synth_beta"/>
    <property type="match status" value="1"/>
</dbReference>
<evidence type="ECO:0000313" key="14">
    <source>
        <dbReference type="EMBL" id="SDC33628.1"/>
    </source>
</evidence>
<feature type="modified residue" description="N6-(pyridoxal phosphate)lysine" evidence="12">
    <location>
        <position position="112"/>
    </location>
</feature>
<dbReference type="PANTHER" id="PTHR48077">
    <property type="entry name" value="TRYPTOPHAN SYNTHASE-RELATED"/>
    <property type="match status" value="1"/>
</dbReference>
<dbReference type="GO" id="GO:0052684">
    <property type="term" value="F:L-serine hydro-lyase (adding indole, L-tryptophan-forming) activity"/>
    <property type="evidence" value="ECO:0007669"/>
    <property type="project" value="TreeGrafter"/>
</dbReference>
<keyword evidence="9 12" id="KW-0057">Aromatic amino acid biosynthesis</keyword>
<evidence type="ECO:0000256" key="7">
    <source>
        <dbReference type="ARBA" id="ARBA00022822"/>
    </source>
</evidence>
<dbReference type="EC" id="4.2.1.20" evidence="12"/>
<comment type="similarity">
    <text evidence="4 12">Belongs to the TrpB family.</text>
</comment>
<dbReference type="AlphaFoldDB" id="A0A1G6KS19"/>
<reference evidence="15" key="1">
    <citation type="submission" date="2016-10" db="EMBL/GenBank/DDBJ databases">
        <authorList>
            <person name="Varghese N."/>
            <person name="Submissions S."/>
        </authorList>
    </citation>
    <scope>NUCLEOTIDE SEQUENCE [LARGE SCALE GENOMIC DNA]</scope>
    <source>
        <strain evidence="15">DSM 8415</strain>
    </source>
</reference>
<evidence type="ECO:0000256" key="1">
    <source>
        <dbReference type="ARBA" id="ARBA00001933"/>
    </source>
</evidence>
<dbReference type="InterPro" id="IPR006653">
    <property type="entry name" value="Trp_synth_b_CS"/>
</dbReference>
<keyword evidence="8 12" id="KW-0663">Pyridoxal phosphate</keyword>
<evidence type="ECO:0000256" key="9">
    <source>
        <dbReference type="ARBA" id="ARBA00023141"/>
    </source>
</evidence>
<gene>
    <name evidence="12" type="primary">trpB</name>
    <name evidence="14" type="ORF">SAMN05660835_00670</name>
</gene>
<evidence type="ECO:0000256" key="12">
    <source>
        <dbReference type="HAMAP-Rule" id="MF_00133"/>
    </source>
</evidence>
<evidence type="ECO:0000256" key="10">
    <source>
        <dbReference type="ARBA" id="ARBA00023239"/>
    </source>
</evidence>
<keyword evidence="7 12" id="KW-0822">Tryptophan biosynthesis</keyword>
<dbReference type="InterPro" id="IPR006316">
    <property type="entry name" value="Trp_synth_b-like"/>
</dbReference>
<evidence type="ECO:0000256" key="2">
    <source>
        <dbReference type="ARBA" id="ARBA00002786"/>
    </source>
</evidence>
<sequence>MEVKKILLNESDMPKYWYNVLPDLPNKIEPPLNPATNQPLNPQDLERLFAKELIEQELSNKSEIEIPQEIREIYAIYRPTPLVRAYNLEKALNTPAKIYYKNESVSPAGSHKPNTAIAQAYYNKKEGILSLTTETGAGQWGSALAFAGSMFGLNVKVYMVKVSYEQKPYRKSMINVWGATIYPSPSNTTNIGRKILEKDPHNNGSLGIAISEAIEAALENPNTHYSLGSVLNHVLLHQTIIGLEAKRQFELIGEYPDVILAPCGGGSNLGGIALPFIRDKINGKQVRVVAVEPQSCPTLTKGVYTYDFADSAKMTPLLFMYTLGHNFMPPSIHAGGLRYHGDSPIISRLYKDGLIEATTLKQTEVFEAAVLFAKTEGIIPAPETAHAIKAAINEAIIAKEEQKQKNILICFSGHGHFDMAAYDNYLSGSMQDAEFSDELIEKALKDLPQIKVN</sequence>
<dbReference type="Proteomes" id="UP000199411">
    <property type="component" value="Unassembled WGS sequence"/>
</dbReference>